<dbReference type="RefSeq" id="WP_311037131.1">
    <property type="nucleotide sequence ID" value="NZ_CP117522.1"/>
</dbReference>
<dbReference type="Pfam" id="PF13560">
    <property type="entry name" value="HTH_31"/>
    <property type="match status" value="1"/>
</dbReference>
<dbReference type="Gene3D" id="1.10.260.40">
    <property type="entry name" value="lambda repressor-like DNA-binding domains"/>
    <property type="match status" value="1"/>
</dbReference>
<keyword evidence="3" id="KW-1185">Reference proteome</keyword>
<gene>
    <name evidence="2" type="ORF">PS467_25110</name>
</gene>
<name>A0ABY9V0I7_9ACTN</name>
<dbReference type="InterPro" id="IPR043917">
    <property type="entry name" value="DUF5753"/>
</dbReference>
<protein>
    <submittedName>
        <fullName evidence="2">Scr1 family TA system antitoxin-like transcriptional regulator</fullName>
    </submittedName>
</protein>
<dbReference type="InterPro" id="IPR001387">
    <property type="entry name" value="Cro/C1-type_HTH"/>
</dbReference>
<dbReference type="CDD" id="cd00093">
    <property type="entry name" value="HTH_XRE"/>
    <property type="match status" value="1"/>
</dbReference>
<dbReference type="SUPFAM" id="SSF47413">
    <property type="entry name" value="lambda repressor-like DNA-binding domains"/>
    <property type="match status" value="1"/>
</dbReference>
<dbReference type="SMART" id="SM00530">
    <property type="entry name" value="HTH_XRE"/>
    <property type="match status" value="1"/>
</dbReference>
<dbReference type="PROSITE" id="PS50943">
    <property type="entry name" value="HTH_CROC1"/>
    <property type="match status" value="1"/>
</dbReference>
<sequence length="294" mass="31722">MTDSLTIPGRGPAPLVLGAYLRSLRLAKGLTPTAAADAIRSSPSKINRMETGQVAQRWEDVSTLTRLYGVTDMDTITGAMRWTGWQSTDPERFPGPIRDDAEGWMDRLRACEHQASEICVYASVTMPRIVQTTGCPVDRLTLLTSSAQPPRVPVHTALADQTQDVTVLLDGAMLLRTLGNPLAMAAQMAYLQRLATSPHGPRVVVVPLRTGTVPPPGTLHRFHLHGQEVFAEETWSAVYASGTDGQAARDRLAAGLQAAKDPEASAALLDAARRRFELLAEDPASDPLLEEVAV</sequence>
<dbReference type="Pfam" id="PF19054">
    <property type="entry name" value="DUF5753"/>
    <property type="match status" value="1"/>
</dbReference>
<feature type="domain" description="HTH cro/C1-type" evidence="1">
    <location>
        <begin position="21"/>
        <end position="76"/>
    </location>
</feature>
<accession>A0ABY9V0I7</accession>
<dbReference type="EMBL" id="CP117522">
    <property type="protein sequence ID" value="WNE98376.1"/>
    <property type="molecule type" value="Genomic_DNA"/>
</dbReference>
<dbReference type="Proteomes" id="UP001305606">
    <property type="component" value="Chromosome"/>
</dbReference>
<evidence type="ECO:0000313" key="2">
    <source>
        <dbReference type="EMBL" id="WNE98376.1"/>
    </source>
</evidence>
<proteinExistence type="predicted"/>
<dbReference type="InterPro" id="IPR010982">
    <property type="entry name" value="Lambda_DNA-bd_dom_sf"/>
</dbReference>
<evidence type="ECO:0000259" key="1">
    <source>
        <dbReference type="PROSITE" id="PS50943"/>
    </source>
</evidence>
<evidence type="ECO:0000313" key="3">
    <source>
        <dbReference type="Proteomes" id="UP001305606"/>
    </source>
</evidence>
<organism evidence="2 3">
    <name type="scientific">Streptomyces luomodiensis</name>
    <dbReference type="NCBI Taxonomy" id="3026192"/>
    <lineage>
        <taxon>Bacteria</taxon>
        <taxon>Bacillati</taxon>
        <taxon>Actinomycetota</taxon>
        <taxon>Actinomycetes</taxon>
        <taxon>Kitasatosporales</taxon>
        <taxon>Streptomycetaceae</taxon>
        <taxon>Streptomyces</taxon>
    </lineage>
</organism>
<reference evidence="2 3" key="1">
    <citation type="submission" date="2023-02" db="EMBL/GenBank/DDBJ databases">
        <title>Streptomyces sp. SCA4-21 with antifungal activity against Fusarium oxysporum f. sp. cubense, Streptomyces sp. SCA2-17 with antifungal activity against Fusarium oxysporum f. sp. cubense.</title>
        <authorList>
            <person name="Qi D."/>
        </authorList>
    </citation>
    <scope>NUCLEOTIDE SEQUENCE [LARGE SCALE GENOMIC DNA]</scope>
    <source>
        <strain evidence="2 3">SCA4-21</strain>
    </source>
</reference>